<dbReference type="GO" id="GO:0000225">
    <property type="term" value="F:N-acetylglucosaminylphosphatidylinositol deacetylase activity"/>
    <property type="evidence" value="ECO:0007669"/>
    <property type="project" value="UniProtKB-EC"/>
</dbReference>
<organism evidence="4 5">
    <name type="scientific">Babesia ovis</name>
    <dbReference type="NCBI Taxonomy" id="5869"/>
    <lineage>
        <taxon>Eukaryota</taxon>
        <taxon>Sar</taxon>
        <taxon>Alveolata</taxon>
        <taxon>Apicomplexa</taxon>
        <taxon>Aconoidasida</taxon>
        <taxon>Piroplasmida</taxon>
        <taxon>Babesiidae</taxon>
        <taxon>Babesia</taxon>
    </lineage>
</organism>
<dbReference type="SUPFAM" id="SSF102588">
    <property type="entry name" value="LmbE-like"/>
    <property type="match status" value="2"/>
</dbReference>
<name>A0A9W5WTZ8_BABOV</name>
<comment type="similarity">
    <text evidence="1">Belongs to the PIGL family.</text>
</comment>
<dbReference type="Gene3D" id="3.40.50.10320">
    <property type="entry name" value="LmbE-like"/>
    <property type="match status" value="2"/>
</dbReference>
<reference evidence="4" key="1">
    <citation type="submission" date="2019-12" db="EMBL/GenBank/DDBJ databases">
        <title>Genome sequence of Babesia ovis.</title>
        <authorList>
            <person name="Yamagishi J."/>
            <person name="Sevinc F."/>
            <person name="Xuan X."/>
        </authorList>
    </citation>
    <scope>NUCLEOTIDE SEQUENCE</scope>
    <source>
        <strain evidence="4">Selcuk</strain>
    </source>
</reference>
<keyword evidence="5" id="KW-1185">Reference proteome</keyword>
<comment type="caution">
    <text evidence="4">The sequence shown here is derived from an EMBL/GenBank/DDBJ whole genome shotgun (WGS) entry which is preliminary data.</text>
</comment>
<gene>
    <name evidence="4" type="ORF">BaOVIS_007280</name>
</gene>
<keyword evidence="3" id="KW-0732">Signal</keyword>
<sequence>MCNWTGRAVVIPALLIALQVFYRISNSINGAFSETINAYFQGSGKKDSTIAFVIAHPDDESMFFTPLLEFLRDLATAPHHNVKLELLSLTTGNYMGQGHKRISELQEICNKYNINCTVDDEPDRVDGPVEWNLDKVSNRVEQYLRTIKPVLVFTFDQDGVSGHPNHISTHKSVVKAKERCPEIHVWCLKTYGLATKYFPPLAVLRSMFDRYSIIRFSPFDFWARRANHKLVSQLLSEFNYDGYHTVSFILAYPSDETDYMTPLLKVLQDSPLPADQGLRLRALVLSKGNDRENVERVEAELHDICAKYGMECTWIDAFDSDDLTKFVEPLQAVPHIEEFLREHESEVIITFDQDGIDGSLVRVATWAAVAAVKEKNPELVVWVLRSFSTIETLMPVYAIFRYLFNRPACILVGALARSQNVSHYEGKNRWYIWFFSWFNAYSYVNTFELIPNNKNEKCNVIRLTQLVVIGAMEHSIGEWKRNHECHILCELEFSADGLPGAVATSTDVELSDGCFNFGMAIFKLSIIASAPKFNGGIPPDERFAPAPELLPKLSKTLGGDEPGADFFLCVSPNCGPEDLFKPDGSLVEL</sequence>
<feature type="signal peptide" evidence="3">
    <location>
        <begin position="1"/>
        <end position="27"/>
    </location>
</feature>
<dbReference type="EC" id="3.5.1.89" evidence="2"/>
<dbReference type="Pfam" id="PF02585">
    <property type="entry name" value="PIG-L"/>
    <property type="match status" value="1"/>
</dbReference>
<protein>
    <recommendedName>
        <fullName evidence="2">N-acetylglucosaminylphosphatidylinositol deacetylase</fullName>
        <ecNumber evidence="2">3.5.1.89</ecNumber>
    </recommendedName>
</protein>
<dbReference type="PANTHER" id="PTHR12993">
    <property type="entry name" value="N-ACETYLGLUCOSAMINYL-PHOSPHATIDYLINOSITOL DE-N-ACETYLASE-RELATED"/>
    <property type="match status" value="1"/>
</dbReference>
<evidence type="ECO:0000256" key="3">
    <source>
        <dbReference type="SAM" id="SignalP"/>
    </source>
</evidence>
<evidence type="ECO:0000256" key="1">
    <source>
        <dbReference type="ARBA" id="ARBA00006066"/>
    </source>
</evidence>
<dbReference type="PANTHER" id="PTHR12993:SF11">
    <property type="entry name" value="N-ACETYLGLUCOSAMINYL-PHOSPHATIDYLINOSITOL DE-N-ACETYLASE"/>
    <property type="match status" value="1"/>
</dbReference>
<feature type="chain" id="PRO_5040990526" description="N-acetylglucosaminylphosphatidylinositol deacetylase" evidence="3">
    <location>
        <begin position="28"/>
        <end position="589"/>
    </location>
</feature>
<evidence type="ECO:0000313" key="4">
    <source>
        <dbReference type="EMBL" id="GFE53324.1"/>
    </source>
</evidence>
<evidence type="ECO:0000313" key="5">
    <source>
        <dbReference type="Proteomes" id="UP001057455"/>
    </source>
</evidence>
<evidence type="ECO:0000256" key="2">
    <source>
        <dbReference type="ARBA" id="ARBA00012176"/>
    </source>
</evidence>
<dbReference type="InterPro" id="IPR003737">
    <property type="entry name" value="GlcNAc_PI_deacetylase-related"/>
</dbReference>
<dbReference type="InterPro" id="IPR024078">
    <property type="entry name" value="LmbE-like_dom_sf"/>
</dbReference>
<proteinExistence type="inferred from homology"/>
<dbReference type="OrthoDB" id="365124at2759"/>
<dbReference type="GO" id="GO:0005783">
    <property type="term" value="C:endoplasmic reticulum"/>
    <property type="evidence" value="ECO:0007669"/>
    <property type="project" value="TreeGrafter"/>
</dbReference>
<dbReference type="EMBL" id="BLIY01000006">
    <property type="protein sequence ID" value="GFE53324.1"/>
    <property type="molecule type" value="Genomic_DNA"/>
</dbReference>
<dbReference type="AlphaFoldDB" id="A0A9W5WTZ8"/>
<dbReference type="Proteomes" id="UP001057455">
    <property type="component" value="Unassembled WGS sequence"/>
</dbReference>
<accession>A0A9W5WTZ8</accession>